<comment type="caution">
    <text evidence="2">The sequence shown here is derived from an EMBL/GenBank/DDBJ whole genome shotgun (WGS) entry which is preliminary data.</text>
</comment>
<feature type="transmembrane region" description="Helical" evidence="1">
    <location>
        <begin position="64"/>
        <end position="96"/>
    </location>
</feature>
<proteinExistence type="predicted"/>
<name>X1KGC7_9ZZZZ</name>
<organism evidence="2">
    <name type="scientific">marine sediment metagenome</name>
    <dbReference type="NCBI Taxonomy" id="412755"/>
    <lineage>
        <taxon>unclassified sequences</taxon>
        <taxon>metagenomes</taxon>
        <taxon>ecological metagenomes</taxon>
    </lineage>
</organism>
<dbReference type="PANTHER" id="PTHR37422:SF13">
    <property type="entry name" value="LIPOPOLYSACCHARIDE BIOSYNTHESIS PROTEIN PA4999-RELATED"/>
    <property type="match status" value="1"/>
</dbReference>
<reference evidence="2" key="1">
    <citation type="journal article" date="2014" name="Front. Microbiol.">
        <title>High frequency of phylogenetically diverse reductive dehalogenase-homologous genes in deep subseafloor sedimentary metagenomes.</title>
        <authorList>
            <person name="Kawai M."/>
            <person name="Futagami T."/>
            <person name="Toyoda A."/>
            <person name="Takaki Y."/>
            <person name="Nishi S."/>
            <person name="Hori S."/>
            <person name="Arai W."/>
            <person name="Tsubouchi T."/>
            <person name="Morono Y."/>
            <person name="Uchiyama I."/>
            <person name="Ito T."/>
            <person name="Fujiyama A."/>
            <person name="Inagaki F."/>
            <person name="Takami H."/>
        </authorList>
    </citation>
    <scope>NUCLEOTIDE SEQUENCE</scope>
    <source>
        <strain evidence="2">Expedition CK06-06</strain>
    </source>
</reference>
<dbReference type="PANTHER" id="PTHR37422">
    <property type="entry name" value="TEICHURONIC ACID BIOSYNTHESIS PROTEIN TUAE"/>
    <property type="match status" value="1"/>
</dbReference>
<sequence length="100" mass="11102">VMVLGGTTTACIGIFQYLIWETERTSATLANPNVLASYLAMMIPIVFSLLLYESKKSKKKLLLTFSLITMVICLVFTHSRAGWLALVGAMSFLLLIEKKN</sequence>
<accession>X1KGC7</accession>
<dbReference type="EMBL" id="BARV01012609">
    <property type="protein sequence ID" value="GAI05728.1"/>
    <property type="molecule type" value="Genomic_DNA"/>
</dbReference>
<gene>
    <name evidence="2" type="ORF">S06H3_23263</name>
</gene>
<feature type="non-terminal residue" evidence="2">
    <location>
        <position position="1"/>
    </location>
</feature>
<protein>
    <submittedName>
        <fullName evidence="2">Uncharacterized protein</fullName>
    </submittedName>
</protein>
<keyword evidence="1" id="KW-0472">Membrane</keyword>
<keyword evidence="1" id="KW-1133">Transmembrane helix</keyword>
<evidence type="ECO:0000313" key="2">
    <source>
        <dbReference type="EMBL" id="GAI05728.1"/>
    </source>
</evidence>
<dbReference type="AlphaFoldDB" id="X1KGC7"/>
<feature type="transmembrane region" description="Helical" evidence="1">
    <location>
        <begin position="35"/>
        <end position="52"/>
    </location>
</feature>
<evidence type="ECO:0000256" key="1">
    <source>
        <dbReference type="SAM" id="Phobius"/>
    </source>
</evidence>
<keyword evidence="1" id="KW-0812">Transmembrane</keyword>
<dbReference type="InterPro" id="IPR051533">
    <property type="entry name" value="WaaL-like"/>
</dbReference>